<proteinExistence type="predicted"/>
<dbReference type="InterPro" id="IPR036237">
    <property type="entry name" value="Xyl_isomerase-like_sf"/>
</dbReference>
<dbReference type="SUPFAM" id="SSF51658">
    <property type="entry name" value="Xylose isomerase-like"/>
    <property type="match status" value="1"/>
</dbReference>
<dbReference type="PANTHER" id="PTHR12110:SF41">
    <property type="entry name" value="INOSOSE DEHYDRATASE"/>
    <property type="match status" value="1"/>
</dbReference>
<dbReference type="AlphaFoldDB" id="A0A7S3BHP2"/>
<evidence type="ECO:0000259" key="1">
    <source>
        <dbReference type="Pfam" id="PF01261"/>
    </source>
</evidence>
<dbReference type="Pfam" id="PF01261">
    <property type="entry name" value="AP_endonuc_2"/>
    <property type="match status" value="1"/>
</dbReference>
<dbReference type="EMBL" id="HBHY01008554">
    <property type="protein sequence ID" value="CAE0135619.1"/>
    <property type="molecule type" value="Transcribed_RNA"/>
</dbReference>
<dbReference type="Gene3D" id="3.20.20.150">
    <property type="entry name" value="Divalent-metal-dependent TIM barrel enzymes"/>
    <property type="match status" value="1"/>
</dbReference>
<dbReference type="EMBL" id="HBHY01008555">
    <property type="protein sequence ID" value="CAE0135621.1"/>
    <property type="molecule type" value="Transcribed_RNA"/>
</dbReference>
<reference evidence="2" key="1">
    <citation type="submission" date="2021-01" db="EMBL/GenBank/DDBJ databases">
        <authorList>
            <person name="Corre E."/>
            <person name="Pelletier E."/>
            <person name="Niang G."/>
            <person name="Scheremetjew M."/>
            <person name="Finn R."/>
            <person name="Kale V."/>
            <person name="Holt S."/>
            <person name="Cochrane G."/>
            <person name="Meng A."/>
            <person name="Brown T."/>
            <person name="Cohen L."/>
        </authorList>
    </citation>
    <scope>NUCLEOTIDE SEQUENCE</scope>
    <source>
        <strain evidence="2">RCC927</strain>
    </source>
</reference>
<protein>
    <recommendedName>
        <fullName evidence="1">Xylose isomerase-like TIM barrel domain-containing protein</fullName>
    </recommendedName>
</protein>
<evidence type="ECO:0000313" key="3">
    <source>
        <dbReference type="EMBL" id="CAE0135621.1"/>
    </source>
</evidence>
<organism evidence="2">
    <name type="scientific">Prasinoderma singulare</name>
    <dbReference type="NCBI Taxonomy" id="676789"/>
    <lineage>
        <taxon>Eukaryota</taxon>
        <taxon>Viridiplantae</taxon>
        <taxon>Prasinodermophyta</taxon>
        <taxon>Prasinodermophyceae</taxon>
        <taxon>Prasinodermales</taxon>
        <taxon>Prasinodermaceae</taxon>
        <taxon>Prasinoderma</taxon>
    </lineage>
</organism>
<name>A0A7S3BHP2_9VIRI</name>
<sequence length="237" mass="24879">MTRRVCAEAGVTPTTSLGLKLGSDINSEDTDEVAAGEALLNAALDATGKMGAKVMCGVIYSALHKYGGVQTPAARANMVGALQRLARRADDLGITLGLEPVNRYETNACNTAKDCKALCEEVGGATCVVHLDSYHANIEESSMAQAVADAGDRLGYVHVGESHRGALGEGQADLAALLAALNDSGYSGPLVFESFSRKVVSADLSDALAVWRSPPGWTDSDTLAVNAREYIRRHAQR</sequence>
<feature type="domain" description="Xylose isomerase-like TIM barrel" evidence="1">
    <location>
        <begin position="3"/>
        <end position="206"/>
    </location>
</feature>
<gene>
    <name evidence="2" type="ORF">PSIN1315_LOCUS5515</name>
    <name evidence="3" type="ORF">PSIN1315_LOCUS5516</name>
</gene>
<evidence type="ECO:0000313" key="2">
    <source>
        <dbReference type="EMBL" id="CAE0135619.1"/>
    </source>
</evidence>
<dbReference type="InterPro" id="IPR013022">
    <property type="entry name" value="Xyl_isomerase-like_TIM-brl"/>
</dbReference>
<accession>A0A7S3BHP2</accession>
<dbReference type="PANTHER" id="PTHR12110">
    <property type="entry name" value="HYDROXYPYRUVATE ISOMERASE"/>
    <property type="match status" value="1"/>
</dbReference>
<dbReference type="InterPro" id="IPR050312">
    <property type="entry name" value="IolE/XylAMocC-like"/>
</dbReference>